<accession>A0A1H0BZS1</accession>
<protein>
    <recommendedName>
        <fullName evidence="3">PhiRv1 phage protein</fullName>
    </recommendedName>
</protein>
<dbReference type="OrthoDB" id="5124197at2"/>
<evidence type="ECO:0000313" key="1">
    <source>
        <dbReference type="EMBL" id="SDN51099.1"/>
    </source>
</evidence>
<dbReference type="EMBL" id="FNIR01000001">
    <property type="protein sequence ID" value="SDN51099.1"/>
    <property type="molecule type" value="Genomic_DNA"/>
</dbReference>
<gene>
    <name evidence="1" type="ORF">SAMN05660199_00164</name>
</gene>
<dbReference type="RefSeq" id="WP_131801645.1">
    <property type="nucleotide sequence ID" value="NZ_FNIR01000001.1"/>
</dbReference>
<name>A0A1H0BZS1_9ACTN</name>
<keyword evidence="2" id="KW-1185">Reference proteome</keyword>
<sequence>MSSQSERARAQWAGLTPEERAARLVPAHRARKYTNAEDYIRRLVDSAPPLTEEQRTTLAGILAPAHRKLKASA</sequence>
<dbReference type="AlphaFoldDB" id="A0A1H0BZS1"/>
<reference evidence="2" key="1">
    <citation type="submission" date="2016-10" db="EMBL/GenBank/DDBJ databases">
        <authorList>
            <person name="Varghese N."/>
            <person name="Submissions S."/>
        </authorList>
    </citation>
    <scope>NUCLEOTIDE SEQUENCE [LARGE SCALE GENOMIC DNA]</scope>
    <source>
        <strain evidence="2">DSM 45843</strain>
    </source>
</reference>
<organism evidence="1 2">
    <name type="scientific">Klenkia soli</name>
    <dbReference type="NCBI Taxonomy" id="1052260"/>
    <lineage>
        <taxon>Bacteria</taxon>
        <taxon>Bacillati</taxon>
        <taxon>Actinomycetota</taxon>
        <taxon>Actinomycetes</taxon>
        <taxon>Geodermatophilales</taxon>
        <taxon>Geodermatophilaceae</taxon>
        <taxon>Klenkia</taxon>
    </lineage>
</organism>
<evidence type="ECO:0008006" key="3">
    <source>
        <dbReference type="Google" id="ProtNLM"/>
    </source>
</evidence>
<dbReference type="Proteomes" id="UP000199088">
    <property type="component" value="Unassembled WGS sequence"/>
</dbReference>
<proteinExistence type="predicted"/>
<evidence type="ECO:0000313" key="2">
    <source>
        <dbReference type="Proteomes" id="UP000199088"/>
    </source>
</evidence>
<dbReference type="STRING" id="1052260.SAMN05660199_00164"/>